<organism evidence="1 2">
    <name type="scientific">Parapedobacter koreensis</name>
    <dbReference type="NCBI Taxonomy" id="332977"/>
    <lineage>
        <taxon>Bacteria</taxon>
        <taxon>Pseudomonadati</taxon>
        <taxon>Bacteroidota</taxon>
        <taxon>Sphingobacteriia</taxon>
        <taxon>Sphingobacteriales</taxon>
        <taxon>Sphingobacteriaceae</taxon>
        <taxon>Parapedobacter</taxon>
    </lineage>
</organism>
<gene>
    <name evidence="1" type="ORF">SAMN05421740_101340</name>
</gene>
<dbReference type="Proteomes" id="UP000198916">
    <property type="component" value="Unassembled WGS sequence"/>
</dbReference>
<name>A0A1H7FNN9_9SPHI</name>
<proteinExistence type="predicted"/>
<dbReference type="OrthoDB" id="9180779at2"/>
<dbReference type="STRING" id="332977.SAMN05421740_101340"/>
<dbReference type="RefSeq" id="WP_090602262.1">
    <property type="nucleotide sequence ID" value="NZ_FNZR01000001.1"/>
</dbReference>
<evidence type="ECO:0000313" key="1">
    <source>
        <dbReference type="EMBL" id="SEK24985.1"/>
    </source>
</evidence>
<keyword evidence="2" id="KW-1185">Reference proteome</keyword>
<reference evidence="2" key="1">
    <citation type="submission" date="2016-10" db="EMBL/GenBank/DDBJ databases">
        <authorList>
            <person name="Varghese N."/>
            <person name="Submissions S."/>
        </authorList>
    </citation>
    <scope>NUCLEOTIDE SEQUENCE [LARGE SCALE GENOMIC DNA]</scope>
    <source>
        <strain evidence="2">Jip14</strain>
    </source>
</reference>
<dbReference type="AlphaFoldDB" id="A0A1H7FNN9"/>
<evidence type="ECO:0000313" key="2">
    <source>
        <dbReference type="Proteomes" id="UP000198916"/>
    </source>
</evidence>
<sequence length="187" mass="21424">MVRRTIKVVDPVYKTVAQGAFSSVGIGEGRVIPALIIDVEDDENIPELMRLHNELPPGDAKTQWSLPKTFFAPKHIYLIVEFLQPMEIGFVIEFHLSSQYSLVDGIIRSKAFCLMTGKSTDKVSQRIKDGIVIEVPNSEFEKKWNKLLIDVLKKEFRTMGAPKKEVQNLIPEHIKSMREVWNFRRAT</sequence>
<dbReference type="EMBL" id="FNZR01000001">
    <property type="protein sequence ID" value="SEK24985.1"/>
    <property type="molecule type" value="Genomic_DNA"/>
</dbReference>
<accession>A0A1H7FNN9</accession>
<protein>
    <submittedName>
        <fullName evidence="1">Uncharacterized protein</fullName>
    </submittedName>
</protein>